<comment type="caution">
    <text evidence="1">The sequence shown here is derived from an EMBL/GenBank/DDBJ whole genome shotgun (WGS) entry which is preliminary data.</text>
</comment>
<reference evidence="1" key="1">
    <citation type="submission" date="2022-01" db="EMBL/GenBank/DDBJ databases">
        <title>Colwellia maritima, isolated from seawater.</title>
        <authorList>
            <person name="Kristyanto S."/>
            <person name="Jung J."/>
            <person name="Jeon C.O."/>
        </authorList>
    </citation>
    <scope>NUCLEOTIDE SEQUENCE</scope>
    <source>
        <strain evidence="1">MSW7</strain>
    </source>
</reference>
<evidence type="ECO:0000313" key="2">
    <source>
        <dbReference type="Proteomes" id="UP001139646"/>
    </source>
</evidence>
<dbReference type="RefSeq" id="WP_242287245.1">
    <property type="nucleotide sequence ID" value="NZ_JAKKSL010000003.1"/>
</dbReference>
<accession>A0ABS9X6X6</accession>
<organism evidence="1 2">
    <name type="scientific">Colwellia maritima</name>
    <dbReference type="NCBI Taxonomy" id="2912588"/>
    <lineage>
        <taxon>Bacteria</taxon>
        <taxon>Pseudomonadati</taxon>
        <taxon>Pseudomonadota</taxon>
        <taxon>Gammaproteobacteria</taxon>
        <taxon>Alteromonadales</taxon>
        <taxon>Colwelliaceae</taxon>
        <taxon>Colwellia</taxon>
    </lineage>
</organism>
<keyword evidence="2" id="KW-1185">Reference proteome</keyword>
<dbReference type="EMBL" id="JAKKSL010000003">
    <property type="protein sequence ID" value="MCI2284777.1"/>
    <property type="molecule type" value="Genomic_DNA"/>
</dbReference>
<name>A0ABS9X6X6_9GAMM</name>
<dbReference type="SUPFAM" id="SSF82171">
    <property type="entry name" value="DPP6 N-terminal domain-like"/>
    <property type="match status" value="1"/>
</dbReference>
<evidence type="ECO:0000313" key="1">
    <source>
        <dbReference type="EMBL" id="MCI2284777.1"/>
    </source>
</evidence>
<proteinExistence type="predicted"/>
<sequence length="186" mass="19967">MVDNGALQRCDTDFTNCSFIVAVSDYANYKLKVADNFYLLEIDNQLFSYNISSGTLSFAIFTIANGTHITVAASDSSMVYFGQGNTLYQFPADGTSVATVLTSETDDIQIVTPSVSNVIYQVGVNGSGKEVKSIPKTGGTAISLAAATSDNDIVLMEVNNTYIYYNIRNMAVNQGQMSIIPILACS</sequence>
<gene>
    <name evidence="1" type="ORF">L3081_17000</name>
</gene>
<protein>
    <submittedName>
        <fullName evidence="1">Uncharacterized protein</fullName>
    </submittedName>
</protein>
<dbReference type="Proteomes" id="UP001139646">
    <property type="component" value="Unassembled WGS sequence"/>
</dbReference>